<keyword evidence="2" id="KW-1185">Reference proteome</keyword>
<gene>
    <name evidence="1" type="ORF">M9H77_28412</name>
</gene>
<comment type="caution">
    <text evidence="1">The sequence shown here is derived from an EMBL/GenBank/DDBJ whole genome shotgun (WGS) entry which is preliminary data.</text>
</comment>
<sequence length="217" mass="24084">MTKCPSQSNEETYCKIIQNNPKILFIIKPLLKHYGCLSGFDLPAKAHRIPTNFMDELVEEMPDMASLTVSSSRSWNIKVVKGKDGITLEDGWEKFRDDNNLSRGEVLLFRYSGNWKFEVEIFSPNGCSRKLEDTEEEGKQILVFSQDSGGKDGTAAADANDDSSSSSSTKNRPSQKGSRKNVAITGPSRRDDGNTEFAPGKMRQAFPASGNRSATFR</sequence>
<organism evidence="1 2">
    <name type="scientific">Catharanthus roseus</name>
    <name type="common">Madagascar periwinkle</name>
    <name type="synonym">Vinca rosea</name>
    <dbReference type="NCBI Taxonomy" id="4058"/>
    <lineage>
        <taxon>Eukaryota</taxon>
        <taxon>Viridiplantae</taxon>
        <taxon>Streptophyta</taxon>
        <taxon>Embryophyta</taxon>
        <taxon>Tracheophyta</taxon>
        <taxon>Spermatophyta</taxon>
        <taxon>Magnoliopsida</taxon>
        <taxon>eudicotyledons</taxon>
        <taxon>Gunneridae</taxon>
        <taxon>Pentapetalae</taxon>
        <taxon>asterids</taxon>
        <taxon>lamiids</taxon>
        <taxon>Gentianales</taxon>
        <taxon>Apocynaceae</taxon>
        <taxon>Rauvolfioideae</taxon>
        <taxon>Vinceae</taxon>
        <taxon>Catharanthinae</taxon>
        <taxon>Catharanthus</taxon>
    </lineage>
</organism>
<dbReference type="EMBL" id="CM044706">
    <property type="protein sequence ID" value="KAI5659619.1"/>
    <property type="molecule type" value="Genomic_DNA"/>
</dbReference>
<proteinExistence type="predicted"/>
<dbReference type="Proteomes" id="UP001060085">
    <property type="component" value="Linkage Group LG06"/>
</dbReference>
<evidence type="ECO:0000313" key="2">
    <source>
        <dbReference type="Proteomes" id="UP001060085"/>
    </source>
</evidence>
<reference evidence="2" key="1">
    <citation type="journal article" date="2023" name="Nat. Plants">
        <title>Single-cell RNA sequencing provides a high-resolution roadmap for understanding the multicellular compartmentation of specialized metabolism.</title>
        <authorList>
            <person name="Sun S."/>
            <person name="Shen X."/>
            <person name="Li Y."/>
            <person name="Li Y."/>
            <person name="Wang S."/>
            <person name="Li R."/>
            <person name="Zhang H."/>
            <person name="Shen G."/>
            <person name="Guo B."/>
            <person name="Wei J."/>
            <person name="Xu J."/>
            <person name="St-Pierre B."/>
            <person name="Chen S."/>
            <person name="Sun C."/>
        </authorList>
    </citation>
    <scope>NUCLEOTIDE SEQUENCE [LARGE SCALE GENOMIC DNA]</scope>
</reference>
<name>A0ACC0AFN8_CATRO</name>
<protein>
    <submittedName>
        <fullName evidence="1">Uncharacterized protein</fullName>
    </submittedName>
</protein>
<accession>A0ACC0AFN8</accession>
<evidence type="ECO:0000313" key="1">
    <source>
        <dbReference type="EMBL" id="KAI5659619.1"/>
    </source>
</evidence>